<evidence type="ECO:0000313" key="2">
    <source>
        <dbReference type="Proteomes" id="UP001201812"/>
    </source>
</evidence>
<dbReference type="EMBL" id="JAKKPZ010000096">
    <property type="protein sequence ID" value="KAI1702609.1"/>
    <property type="molecule type" value="Genomic_DNA"/>
</dbReference>
<evidence type="ECO:0000313" key="1">
    <source>
        <dbReference type="EMBL" id="KAI1702609.1"/>
    </source>
</evidence>
<reference evidence="1" key="1">
    <citation type="submission" date="2022-01" db="EMBL/GenBank/DDBJ databases">
        <title>Genome Sequence Resource for Two Populations of Ditylenchus destructor, the Migratory Endoparasitic Phytonematode.</title>
        <authorList>
            <person name="Zhang H."/>
            <person name="Lin R."/>
            <person name="Xie B."/>
        </authorList>
    </citation>
    <scope>NUCLEOTIDE SEQUENCE</scope>
    <source>
        <strain evidence="1">BazhouSP</strain>
    </source>
</reference>
<proteinExistence type="predicted"/>
<sequence>MQRADAWVCPCILPLKRLLSSNSKFESVKDRPSDFVIGNHLERHSQGFRCSVTSGSGFPGDMTANLVYGLDLTPSENDPLSLDDEDVEHADRGPIAMPYQNWGTPSQYTAWSFGDIPSRG</sequence>
<name>A0AAD4R0V7_9BILA</name>
<comment type="caution">
    <text evidence="1">The sequence shown here is derived from an EMBL/GenBank/DDBJ whole genome shotgun (WGS) entry which is preliminary data.</text>
</comment>
<dbReference type="AlphaFoldDB" id="A0AAD4R0V7"/>
<keyword evidence="2" id="KW-1185">Reference proteome</keyword>
<gene>
    <name evidence="1" type="ORF">DdX_15390</name>
</gene>
<dbReference type="Proteomes" id="UP001201812">
    <property type="component" value="Unassembled WGS sequence"/>
</dbReference>
<organism evidence="1 2">
    <name type="scientific">Ditylenchus destructor</name>
    <dbReference type="NCBI Taxonomy" id="166010"/>
    <lineage>
        <taxon>Eukaryota</taxon>
        <taxon>Metazoa</taxon>
        <taxon>Ecdysozoa</taxon>
        <taxon>Nematoda</taxon>
        <taxon>Chromadorea</taxon>
        <taxon>Rhabditida</taxon>
        <taxon>Tylenchina</taxon>
        <taxon>Tylenchomorpha</taxon>
        <taxon>Sphaerularioidea</taxon>
        <taxon>Anguinidae</taxon>
        <taxon>Anguininae</taxon>
        <taxon>Ditylenchus</taxon>
    </lineage>
</organism>
<protein>
    <submittedName>
        <fullName evidence="1">Uncharacterized protein</fullName>
    </submittedName>
</protein>
<accession>A0AAD4R0V7</accession>